<reference evidence="3 4" key="1">
    <citation type="submission" date="2024-05" db="EMBL/GenBank/DDBJ databases">
        <authorList>
            <person name="Wallberg A."/>
        </authorList>
    </citation>
    <scope>NUCLEOTIDE SEQUENCE [LARGE SCALE GENOMIC DNA]</scope>
</reference>
<feature type="non-terminal residue" evidence="3">
    <location>
        <position position="285"/>
    </location>
</feature>
<dbReference type="InterPro" id="IPR048287">
    <property type="entry name" value="TSPN-like_N"/>
</dbReference>
<dbReference type="AlphaFoldDB" id="A0AAV2QVZ6"/>
<evidence type="ECO:0000259" key="2">
    <source>
        <dbReference type="SMART" id="SM00210"/>
    </source>
</evidence>
<dbReference type="InterPro" id="IPR013320">
    <property type="entry name" value="ConA-like_dom_sf"/>
</dbReference>
<dbReference type="Proteomes" id="UP001497623">
    <property type="component" value="Unassembled WGS sequence"/>
</dbReference>
<organism evidence="3 4">
    <name type="scientific">Meganyctiphanes norvegica</name>
    <name type="common">Northern krill</name>
    <name type="synonym">Thysanopoda norvegica</name>
    <dbReference type="NCBI Taxonomy" id="48144"/>
    <lineage>
        <taxon>Eukaryota</taxon>
        <taxon>Metazoa</taxon>
        <taxon>Ecdysozoa</taxon>
        <taxon>Arthropoda</taxon>
        <taxon>Crustacea</taxon>
        <taxon>Multicrustacea</taxon>
        <taxon>Malacostraca</taxon>
        <taxon>Eumalacostraca</taxon>
        <taxon>Eucarida</taxon>
        <taxon>Euphausiacea</taxon>
        <taxon>Euphausiidae</taxon>
        <taxon>Meganyctiphanes</taxon>
    </lineage>
</organism>
<dbReference type="SUPFAM" id="SSF49899">
    <property type="entry name" value="Concanavalin A-like lectins/glucanases"/>
    <property type="match status" value="1"/>
</dbReference>
<dbReference type="Gene3D" id="2.60.120.200">
    <property type="match status" value="1"/>
</dbReference>
<evidence type="ECO:0000313" key="4">
    <source>
        <dbReference type="Proteomes" id="UP001497623"/>
    </source>
</evidence>
<protein>
    <recommendedName>
        <fullName evidence="2">Thrombospondin-like N-terminal domain-containing protein</fullName>
    </recommendedName>
</protein>
<accession>A0AAV2QVZ6</accession>
<gene>
    <name evidence="3" type="ORF">MNOR_LOCUS16988</name>
</gene>
<name>A0AAV2QVZ6_MEGNR</name>
<proteinExistence type="predicted"/>
<evidence type="ECO:0000313" key="3">
    <source>
        <dbReference type="EMBL" id="CAL4101347.1"/>
    </source>
</evidence>
<keyword evidence="1" id="KW-0677">Repeat</keyword>
<dbReference type="FunFam" id="2.60.120.200:FF:000039">
    <property type="entry name" value="Collagen XV alpha 1 chain"/>
    <property type="match status" value="1"/>
</dbReference>
<dbReference type="SMART" id="SM00210">
    <property type="entry name" value="TSPN"/>
    <property type="match status" value="1"/>
</dbReference>
<comment type="caution">
    <text evidence="3">The sequence shown here is derived from an EMBL/GenBank/DDBJ whole genome shotgun (WGS) entry which is preliminary data.</text>
</comment>
<evidence type="ECO:0000256" key="1">
    <source>
        <dbReference type="ARBA" id="ARBA00022737"/>
    </source>
</evidence>
<keyword evidence="4" id="KW-1185">Reference proteome</keyword>
<sequence>MRRFNLKLYIFLKQLTSNGRLSISTKNLGRQNFCEGEAGALKSLDSNLLRTGIAYGHKKKSQILLRNHYYKNNEPLEEKDFLQAIAVPFEDPSTQYFVTGFDGFPAFGFKQGASIKHPYRLFLPERLYREFSLLVATKPETRDKAFLFAVTNPLENLIQLGLSLTPGDGSSTNISLYYTDGERHMTSQTIATFIVPDFAGMWTRFAFSVTETEVQLWFNCQLFNSVAVKRVPEQLMFDTASTLYIAQAGGIFKGEFQGALQELRIYNAPEMAKVQCDESVVVTAN</sequence>
<feature type="domain" description="Thrombospondin-like N-terminal" evidence="2">
    <location>
        <begin position="78"/>
        <end position="269"/>
    </location>
</feature>
<dbReference type="EMBL" id="CAXKWB010011428">
    <property type="protein sequence ID" value="CAL4101347.1"/>
    <property type="molecule type" value="Genomic_DNA"/>
</dbReference>